<organism evidence="3 4">
    <name type="scientific">Rheinheimera soli</name>
    <dbReference type="NCBI Taxonomy" id="443616"/>
    <lineage>
        <taxon>Bacteria</taxon>
        <taxon>Pseudomonadati</taxon>
        <taxon>Pseudomonadota</taxon>
        <taxon>Gammaproteobacteria</taxon>
        <taxon>Chromatiales</taxon>
        <taxon>Chromatiaceae</taxon>
        <taxon>Rheinheimera</taxon>
    </lineage>
</organism>
<dbReference type="Proteomes" id="UP001257909">
    <property type="component" value="Unassembled WGS sequence"/>
</dbReference>
<name>A0ABU1W5H1_9GAMM</name>
<dbReference type="PANTHER" id="PTHR11487:SF0">
    <property type="entry name" value="S-ACYL FATTY ACID SYNTHASE THIOESTERASE, MEDIUM CHAIN"/>
    <property type="match status" value="1"/>
</dbReference>
<feature type="domain" description="Thioesterase" evidence="2">
    <location>
        <begin position="21"/>
        <end position="240"/>
    </location>
</feature>
<dbReference type="Pfam" id="PF00975">
    <property type="entry name" value="Thioesterase"/>
    <property type="match status" value="1"/>
</dbReference>
<comment type="similarity">
    <text evidence="1">Belongs to the thioesterase family.</text>
</comment>
<protein>
    <submittedName>
        <fullName evidence="3">Surfactin synthase thioesterase subunit</fullName>
    </submittedName>
</protein>
<proteinExistence type="inferred from homology"/>
<dbReference type="InterPro" id="IPR012223">
    <property type="entry name" value="TEII"/>
</dbReference>
<dbReference type="SUPFAM" id="SSF53474">
    <property type="entry name" value="alpha/beta-Hydrolases"/>
    <property type="match status" value="1"/>
</dbReference>
<dbReference type="PANTHER" id="PTHR11487">
    <property type="entry name" value="THIOESTERASE"/>
    <property type="match status" value="1"/>
</dbReference>
<sequence length="271" mass="30328">MNMMDNRWFCIPRPVRQPKLRLFCFPYAGGSATTYYPWAAMLNSDVELVAIQPPGRSSRLSETAYCDMHPLVDSLVENIVPLLNVPFIFFGHSLGSRVAYELATRLKARQLPTPMQFFASGSRAPHISGEEKQLYNLPDEEFISELQSLNGTPEEVLQNRELMQLFLPLLRADFQIADTYVSDKTVLNCPITILAGTEDVGIKPAHLESWKELTSSAGELHYVPGDHFFIEKNKQLVFQILSEKIESALTKSAAEVLAGSVASLPKLAMNH</sequence>
<accession>A0ABU1W5H1</accession>
<dbReference type="EMBL" id="JAVDWR010000037">
    <property type="protein sequence ID" value="MDR7123137.1"/>
    <property type="molecule type" value="Genomic_DNA"/>
</dbReference>
<reference evidence="3 4" key="1">
    <citation type="submission" date="2023-07" db="EMBL/GenBank/DDBJ databases">
        <title>Sorghum-associated microbial communities from plants grown in Nebraska, USA.</title>
        <authorList>
            <person name="Schachtman D."/>
        </authorList>
    </citation>
    <scope>NUCLEOTIDE SEQUENCE [LARGE SCALE GENOMIC DNA]</scope>
    <source>
        <strain evidence="3 4">4138</strain>
    </source>
</reference>
<dbReference type="Gene3D" id="3.40.50.1820">
    <property type="entry name" value="alpha/beta hydrolase"/>
    <property type="match status" value="1"/>
</dbReference>
<dbReference type="InterPro" id="IPR029058">
    <property type="entry name" value="AB_hydrolase_fold"/>
</dbReference>
<evidence type="ECO:0000256" key="1">
    <source>
        <dbReference type="ARBA" id="ARBA00007169"/>
    </source>
</evidence>
<evidence type="ECO:0000313" key="4">
    <source>
        <dbReference type="Proteomes" id="UP001257909"/>
    </source>
</evidence>
<evidence type="ECO:0000259" key="2">
    <source>
        <dbReference type="Pfam" id="PF00975"/>
    </source>
</evidence>
<gene>
    <name evidence="3" type="ORF">J2W69_004120</name>
</gene>
<evidence type="ECO:0000313" key="3">
    <source>
        <dbReference type="EMBL" id="MDR7123137.1"/>
    </source>
</evidence>
<dbReference type="InterPro" id="IPR001031">
    <property type="entry name" value="Thioesterase"/>
</dbReference>
<comment type="caution">
    <text evidence="3">The sequence shown here is derived from an EMBL/GenBank/DDBJ whole genome shotgun (WGS) entry which is preliminary data.</text>
</comment>
<keyword evidence="4" id="KW-1185">Reference proteome</keyword>